<dbReference type="STRING" id="4846.A0A367IP22"/>
<feature type="region of interest" description="Disordered" evidence="1">
    <location>
        <begin position="1"/>
        <end position="60"/>
    </location>
</feature>
<keyword evidence="4" id="KW-1185">Reference proteome</keyword>
<evidence type="ECO:0000256" key="1">
    <source>
        <dbReference type="SAM" id="MobiDB-lite"/>
    </source>
</evidence>
<dbReference type="AlphaFoldDB" id="A0A367IP22"/>
<evidence type="ECO:0000313" key="3">
    <source>
        <dbReference type="EMBL" id="RCH79428.1"/>
    </source>
</evidence>
<reference evidence="3 4" key="1">
    <citation type="journal article" date="2018" name="G3 (Bethesda)">
        <title>Phylogenetic and Phylogenomic Definition of Rhizopus Species.</title>
        <authorList>
            <person name="Gryganskyi A.P."/>
            <person name="Golan J."/>
            <person name="Dolatabadi S."/>
            <person name="Mondo S."/>
            <person name="Robb S."/>
            <person name="Idnurm A."/>
            <person name="Muszewska A."/>
            <person name="Steczkiewicz K."/>
            <person name="Masonjones S."/>
            <person name="Liao H.L."/>
            <person name="Gajdeczka M.T."/>
            <person name="Anike F."/>
            <person name="Vuek A."/>
            <person name="Anishchenko I.M."/>
            <person name="Voigt K."/>
            <person name="de Hoog G.S."/>
            <person name="Smith M.E."/>
            <person name="Heitman J."/>
            <person name="Vilgalys R."/>
            <person name="Stajich J.E."/>
        </authorList>
    </citation>
    <scope>NUCLEOTIDE SEQUENCE [LARGE SCALE GENOMIC DNA]</scope>
    <source>
        <strain evidence="3 4">LSU 92-RS-03</strain>
    </source>
</reference>
<dbReference type="OrthoDB" id="2157641at2759"/>
<accession>A0A367IP22</accession>
<proteinExistence type="predicted"/>
<feature type="non-terminal residue" evidence="3">
    <location>
        <position position="248"/>
    </location>
</feature>
<organism evidence="3 4">
    <name type="scientific">Rhizopus stolonifer</name>
    <name type="common">Rhizopus nigricans</name>
    <dbReference type="NCBI Taxonomy" id="4846"/>
    <lineage>
        <taxon>Eukaryota</taxon>
        <taxon>Fungi</taxon>
        <taxon>Fungi incertae sedis</taxon>
        <taxon>Mucoromycota</taxon>
        <taxon>Mucoromycotina</taxon>
        <taxon>Mucoromycetes</taxon>
        <taxon>Mucorales</taxon>
        <taxon>Mucorineae</taxon>
        <taxon>Rhizopodaceae</taxon>
        <taxon>Rhizopus</taxon>
    </lineage>
</organism>
<comment type="caution">
    <text evidence="3">The sequence shown here is derived from an EMBL/GenBank/DDBJ whole genome shotgun (WGS) entry which is preliminary data.</text>
</comment>
<feature type="compositionally biased region" description="Basic and acidic residues" evidence="1">
    <location>
        <begin position="34"/>
        <end position="43"/>
    </location>
</feature>
<gene>
    <name evidence="3" type="ORF">CU098_004454</name>
</gene>
<dbReference type="Proteomes" id="UP000253551">
    <property type="component" value="Unassembled WGS sequence"/>
</dbReference>
<feature type="compositionally biased region" description="Polar residues" evidence="1">
    <location>
        <begin position="15"/>
        <end position="25"/>
    </location>
</feature>
<dbReference type="GO" id="GO:0032012">
    <property type="term" value="P:regulation of ARF protein signal transduction"/>
    <property type="evidence" value="ECO:0007669"/>
    <property type="project" value="InterPro"/>
</dbReference>
<dbReference type="PROSITE" id="PS50190">
    <property type="entry name" value="SEC7"/>
    <property type="match status" value="1"/>
</dbReference>
<dbReference type="Gene3D" id="1.10.1000.11">
    <property type="entry name" value="Arf Nucleotide-binding Site Opener,domain 2"/>
    <property type="match status" value="1"/>
</dbReference>
<dbReference type="InterPro" id="IPR035999">
    <property type="entry name" value="Sec7_dom_sf"/>
</dbReference>
<dbReference type="GO" id="GO:0005085">
    <property type="term" value="F:guanyl-nucleotide exchange factor activity"/>
    <property type="evidence" value="ECO:0007669"/>
    <property type="project" value="InterPro"/>
</dbReference>
<dbReference type="PANTHER" id="PTHR10663:SF373">
    <property type="entry name" value="PH AND SEC7 DOMAIN-CONTAINING PROTEIN C11E3.11C"/>
    <property type="match status" value="1"/>
</dbReference>
<feature type="compositionally biased region" description="Polar residues" evidence="1">
    <location>
        <begin position="45"/>
        <end position="60"/>
    </location>
</feature>
<protein>
    <recommendedName>
        <fullName evidence="2">SEC7 domain-containing protein</fullName>
    </recommendedName>
</protein>
<dbReference type="SUPFAM" id="SSF48425">
    <property type="entry name" value="Sec7 domain"/>
    <property type="match status" value="1"/>
</dbReference>
<dbReference type="Pfam" id="PF01369">
    <property type="entry name" value="Sec7"/>
    <property type="match status" value="1"/>
</dbReference>
<feature type="domain" description="SEC7" evidence="2">
    <location>
        <begin position="147"/>
        <end position="246"/>
    </location>
</feature>
<name>A0A367IP22_RHIST</name>
<dbReference type="PANTHER" id="PTHR10663">
    <property type="entry name" value="GUANYL-NUCLEOTIDE EXCHANGE FACTOR"/>
    <property type="match status" value="1"/>
</dbReference>
<sequence length="248" mass="28619">MPNSRLIPPTRKRSNSASPAYSTTKKGFMSRLLPQKEVEKKSGGIEQQQRPRTLSQPISQNFLSNLPDQYLTRPPLTQPIEVSRKSDGSISVYSTFGYSQENRLAQRAQAERALEGSKEGLFASEVWTTHTEFSCSLPEVNETESLPSEPLESRQESHIVEQPQESHITARQLWNEDESVVSKEKMAEWLGLGKPFHSLVLYQYMQLFQFADMRLDVGFRRLCSKLYFKAEAQQIDRILEQFAHRYWD</sequence>
<evidence type="ECO:0000313" key="4">
    <source>
        <dbReference type="Proteomes" id="UP000253551"/>
    </source>
</evidence>
<evidence type="ECO:0000259" key="2">
    <source>
        <dbReference type="PROSITE" id="PS50190"/>
    </source>
</evidence>
<dbReference type="EMBL" id="PJQM01006592">
    <property type="protein sequence ID" value="RCH79428.1"/>
    <property type="molecule type" value="Genomic_DNA"/>
</dbReference>
<dbReference type="InterPro" id="IPR000904">
    <property type="entry name" value="Sec7_dom"/>
</dbReference>
<dbReference type="InterPro" id="IPR023394">
    <property type="entry name" value="Sec7_C_sf"/>
</dbReference>